<feature type="region of interest" description="Disordered" evidence="1">
    <location>
        <begin position="142"/>
        <end position="171"/>
    </location>
</feature>
<dbReference type="Gene3D" id="3.40.50.1820">
    <property type="entry name" value="alpha/beta hydrolase"/>
    <property type="match status" value="1"/>
</dbReference>
<dbReference type="AlphaFoldDB" id="A0A2R6S3L1"/>
<evidence type="ECO:0000313" key="2">
    <source>
        <dbReference type="EMBL" id="PSS36866.1"/>
    </source>
</evidence>
<evidence type="ECO:0000256" key="1">
    <source>
        <dbReference type="SAM" id="MobiDB-lite"/>
    </source>
</evidence>
<comment type="caution">
    <text evidence="2">The sequence shown here is derived from an EMBL/GenBank/DDBJ whole genome shotgun (WGS) entry which is preliminary data.</text>
</comment>
<keyword evidence="3" id="KW-1185">Reference proteome</keyword>
<proteinExistence type="predicted"/>
<dbReference type="InterPro" id="IPR029058">
    <property type="entry name" value="AB_hydrolase_fold"/>
</dbReference>
<dbReference type="OrthoDB" id="19657at2759"/>
<evidence type="ECO:0000313" key="3">
    <source>
        <dbReference type="Proteomes" id="UP000186601"/>
    </source>
</evidence>
<sequence>MPFVDIVSADDYVSLWYWTNTPSNNVGTFDLQKPTIALLHPVGLDSSWMQAQTEDPRLYCEFNIIMFDTRITGKSECKFTGKHDLWVSAADLAHAFYHLKLPPAHIFAPDLSTLAALRFAALKREPDVEKKKWYKNGRLDDKMTFQKSGSSSPSTPPLPEEPVSAEAQQLARSRRTNVFNATAVDKQVLKGSMAQVVSSNSSVPRLFR</sequence>
<organism evidence="2 3">
    <name type="scientific">Hermanssonia centrifuga</name>
    <dbReference type="NCBI Taxonomy" id="98765"/>
    <lineage>
        <taxon>Eukaryota</taxon>
        <taxon>Fungi</taxon>
        <taxon>Dikarya</taxon>
        <taxon>Basidiomycota</taxon>
        <taxon>Agaricomycotina</taxon>
        <taxon>Agaricomycetes</taxon>
        <taxon>Polyporales</taxon>
        <taxon>Meruliaceae</taxon>
        <taxon>Hermanssonia</taxon>
    </lineage>
</organism>
<gene>
    <name evidence="2" type="ORF">PHLCEN_2v1294</name>
</gene>
<protein>
    <submittedName>
        <fullName evidence="2">Uncharacterized protein</fullName>
    </submittedName>
</protein>
<dbReference type="SUPFAM" id="SSF53474">
    <property type="entry name" value="alpha/beta-Hydrolases"/>
    <property type="match status" value="1"/>
</dbReference>
<dbReference type="Proteomes" id="UP000186601">
    <property type="component" value="Unassembled WGS sequence"/>
</dbReference>
<name>A0A2R6S3L1_9APHY</name>
<reference evidence="2 3" key="1">
    <citation type="submission" date="2018-02" db="EMBL/GenBank/DDBJ databases">
        <title>Genome sequence of the basidiomycete white-rot fungus Phlebia centrifuga.</title>
        <authorList>
            <person name="Granchi Z."/>
            <person name="Peng M."/>
            <person name="de Vries R.P."/>
            <person name="Hilden K."/>
            <person name="Makela M.R."/>
            <person name="Grigoriev I."/>
            <person name="Riley R."/>
        </authorList>
    </citation>
    <scope>NUCLEOTIDE SEQUENCE [LARGE SCALE GENOMIC DNA]</scope>
    <source>
        <strain evidence="2 3">FBCC195</strain>
    </source>
</reference>
<dbReference type="EMBL" id="MLYV02000095">
    <property type="protein sequence ID" value="PSS36866.1"/>
    <property type="molecule type" value="Genomic_DNA"/>
</dbReference>
<accession>A0A2R6S3L1</accession>